<protein>
    <recommendedName>
        <fullName evidence="3">RNA-binding protein KhpA</fullName>
    </recommendedName>
    <alternativeName>
        <fullName evidence="3">KH-domain protein A</fullName>
    </alternativeName>
</protein>
<dbReference type="Gene3D" id="3.30.300.20">
    <property type="match status" value="1"/>
</dbReference>
<evidence type="ECO:0000256" key="3">
    <source>
        <dbReference type="HAMAP-Rule" id="MF_00088"/>
    </source>
</evidence>
<proteinExistence type="inferred from homology"/>
<evidence type="ECO:0000256" key="1">
    <source>
        <dbReference type="ARBA" id="ARBA00022490"/>
    </source>
</evidence>
<dbReference type="HAMAP" id="MF_00088">
    <property type="entry name" value="KhpA"/>
    <property type="match status" value="1"/>
</dbReference>
<reference evidence="4" key="1">
    <citation type="journal article" date="2020" name="mSystems">
        <title>Genome- and Community-Level Interaction Insights into Carbon Utilization and Element Cycling Functions of Hydrothermarchaeota in Hydrothermal Sediment.</title>
        <authorList>
            <person name="Zhou Z."/>
            <person name="Liu Y."/>
            <person name="Xu W."/>
            <person name="Pan J."/>
            <person name="Luo Z.H."/>
            <person name="Li M."/>
        </authorList>
    </citation>
    <scope>NUCLEOTIDE SEQUENCE [LARGE SCALE GENOMIC DNA]</scope>
    <source>
        <strain evidence="4">SpSt-1019</strain>
    </source>
</reference>
<gene>
    <name evidence="3" type="primary">khpA</name>
    <name evidence="4" type="ORF">ENL70_07870</name>
</gene>
<dbReference type="EMBL" id="DRUY01000261">
    <property type="protein sequence ID" value="HHI66443.1"/>
    <property type="molecule type" value="Genomic_DNA"/>
</dbReference>
<dbReference type="InterPro" id="IPR015946">
    <property type="entry name" value="KH_dom-like_a/b"/>
</dbReference>
<comment type="function">
    <text evidence="3">A probable RNA chaperone. Forms a complex with KhpB which binds to cellular RNA and controls its expression. Plays a role in peptidoglycan (PG) homeostasis and cell length regulation.</text>
</comment>
<keyword evidence="3" id="KW-0143">Chaperone</keyword>
<evidence type="ECO:0000256" key="2">
    <source>
        <dbReference type="ARBA" id="ARBA00022884"/>
    </source>
</evidence>
<dbReference type="InterPro" id="IPR020627">
    <property type="entry name" value="KhpA"/>
</dbReference>
<sequence length="82" mass="9455">MLIKFLKITIKNLVENPAEVVINEFVDENNVHYEVCLKPEDFGRVIGKHGQIIDSIRQILKVVGKKKKINYSVEVKQHLAKN</sequence>
<dbReference type="GO" id="GO:0071555">
    <property type="term" value="P:cell wall organization"/>
    <property type="evidence" value="ECO:0007669"/>
    <property type="project" value="UniProtKB-KW"/>
</dbReference>
<dbReference type="GO" id="GO:0009252">
    <property type="term" value="P:peptidoglycan biosynthetic process"/>
    <property type="evidence" value="ECO:0007669"/>
    <property type="project" value="UniProtKB-UniRule"/>
</dbReference>
<keyword evidence="3" id="KW-0133">Cell shape</keyword>
<dbReference type="PANTHER" id="PTHR34654">
    <property type="entry name" value="UPF0109 PROTEIN SCO5592"/>
    <property type="match status" value="1"/>
</dbReference>
<keyword evidence="1 3" id="KW-0963">Cytoplasm</keyword>
<evidence type="ECO:0000313" key="4">
    <source>
        <dbReference type="EMBL" id="HHI66443.1"/>
    </source>
</evidence>
<dbReference type="Pfam" id="PF13083">
    <property type="entry name" value="KH_KhpA-B"/>
    <property type="match status" value="1"/>
</dbReference>
<dbReference type="GO" id="GO:0005737">
    <property type="term" value="C:cytoplasm"/>
    <property type="evidence" value="ECO:0007669"/>
    <property type="project" value="UniProtKB-SubCell"/>
</dbReference>
<organism evidence="4">
    <name type="scientific">Thermodesulfobium narugense</name>
    <dbReference type="NCBI Taxonomy" id="184064"/>
    <lineage>
        <taxon>Bacteria</taxon>
        <taxon>Pseudomonadati</taxon>
        <taxon>Thermodesulfobiota</taxon>
        <taxon>Thermodesulfobiia</taxon>
        <taxon>Thermodesulfobiales</taxon>
        <taxon>Thermodesulfobiaceae</taxon>
        <taxon>Thermodesulfobium</taxon>
    </lineage>
</organism>
<dbReference type="GO" id="GO:0008360">
    <property type="term" value="P:regulation of cell shape"/>
    <property type="evidence" value="ECO:0007669"/>
    <property type="project" value="UniProtKB-KW"/>
</dbReference>
<comment type="subcellular location">
    <subcellularLocation>
        <location evidence="3">Cytoplasm</location>
    </subcellularLocation>
</comment>
<dbReference type="CDD" id="cd22533">
    <property type="entry name" value="KH-II_YlqC-like"/>
    <property type="match status" value="1"/>
</dbReference>
<dbReference type="InterPro" id="IPR009019">
    <property type="entry name" value="KH_sf_prok-type"/>
</dbReference>
<dbReference type="PANTHER" id="PTHR34654:SF1">
    <property type="entry name" value="RNA-BINDING PROTEIN KHPA"/>
    <property type="match status" value="1"/>
</dbReference>
<accession>A0A7C5KEU3</accession>
<dbReference type="SUPFAM" id="SSF54814">
    <property type="entry name" value="Prokaryotic type KH domain (KH-domain type II)"/>
    <property type="match status" value="1"/>
</dbReference>
<name>A0A7C5KEU3_9BACT</name>
<keyword evidence="3" id="KW-0961">Cell wall biogenesis/degradation</keyword>
<dbReference type="GO" id="GO:0003723">
    <property type="term" value="F:RNA binding"/>
    <property type="evidence" value="ECO:0007669"/>
    <property type="project" value="UniProtKB-UniRule"/>
</dbReference>
<comment type="caution">
    <text evidence="4">The sequence shown here is derived from an EMBL/GenBank/DDBJ whole genome shotgun (WGS) entry which is preliminary data.</text>
</comment>
<comment type="subunit">
    <text evidence="3">Forms a complex with KhpB.</text>
</comment>
<keyword evidence="2 3" id="KW-0694">RNA-binding</keyword>
<comment type="similarity">
    <text evidence="3">Belongs to the KhpA RNA-binding protein family.</text>
</comment>
<dbReference type="AlphaFoldDB" id="A0A7C5KEU3"/>